<dbReference type="RefSeq" id="WP_067977207.1">
    <property type="nucleotide sequence ID" value="NZ_CP014163.1"/>
</dbReference>
<evidence type="ECO:0000313" key="1">
    <source>
        <dbReference type="EMBL" id="AMB98548.1"/>
    </source>
</evidence>
<sequence length="102" mass="11654">MFLLASLVTFIIQDAYSLKDKRRVIKSMMAKVQQKFKVSVAEVSHNDMQNLAVLGFGIVSNADYQAQLVLDNIHDFIELHYPIEIVAVDWLESYERAKSYSG</sequence>
<dbReference type="Pfam" id="PF04456">
    <property type="entry name" value="DUF503"/>
    <property type="match status" value="1"/>
</dbReference>
<dbReference type="PANTHER" id="PTHR36441:SF1">
    <property type="entry name" value="DUF503 DOMAIN-CONTAINING PROTEIN"/>
    <property type="match status" value="1"/>
</dbReference>
<dbReference type="STRING" id="128944.AWM75_00425"/>
<accession>A0A0X8FJL4</accession>
<dbReference type="Gene3D" id="3.30.70.1120">
    <property type="entry name" value="TT1725-like"/>
    <property type="match status" value="1"/>
</dbReference>
<dbReference type="AlphaFoldDB" id="A0A0X8FJL4"/>
<reference evidence="1 2" key="1">
    <citation type="journal article" date="2016" name="Genome Announc.">
        <title>Complete Genome Sequences of Aerococcus christensenii CCUG 28831T, Aerococcus sanguinicola CCUG 43001T, Aerococcus urinae CCUG 36881T, Aerococcus urinaeequi CCUG 28094T, Aerococcus urinaehominis CCUG 42038 BT, and Aerococcus viridans CCUG 4311T.</title>
        <authorList>
            <person name="Carkaci D."/>
            <person name="Dargis R."/>
            <person name="Nielsen X.C."/>
            <person name="Skovgaard O."/>
            <person name="Fuursted K."/>
            <person name="Christensen J.J."/>
        </authorList>
    </citation>
    <scope>NUCLEOTIDE SEQUENCE [LARGE SCALE GENOMIC DNA]</scope>
    <source>
        <strain evidence="1 2">CCUG42038B</strain>
    </source>
</reference>
<gene>
    <name evidence="1" type="ORF">AWM75_00425</name>
</gene>
<keyword evidence="2" id="KW-1185">Reference proteome</keyword>
<dbReference type="EMBL" id="CP014163">
    <property type="protein sequence ID" value="AMB98548.1"/>
    <property type="molecule type" value="Genomic_DNA"/>
</dbReference>
<organism evidence="1 2">
    <name type="scientific">Aerococcus urinaehominis</name>
    <dbReference type="NCBI Taxonomy" id="128944"/>
    <lineage>
        <taxon>Bacteria</taxon>
        <taxon>Bacillati</taxon>
        <taxon>Bacillota</taxon>
        <taxon>Bacilli</taxon>
        <taxon>Lactobacillales</taxon>
        <taxon>Aerococcaceae</taxon>
        <taxon>Aerococcus</taxon>
    </lineage>
</organism>
<evidence type="ECO:0000313" key="2">
    <source>
        <dbReference type="Proteomes" id="UP000062260"/>
    </source>
</evidence>
<proteinExistence type="predicted"/>
<reference evidence="2" key="2">
    <citation type="submission" date="2016-01" db="EMBL/GenBank/DDBJ databases">
        <title>Six Aerococcus type strain genome sequencing and assembly using PacBio and Illumina Hiseq.</title>
        <authorList>
            <person name="Carkaci D."/>
            <person name="Dargis R."/>
            <person name="Nielsen X.C."/>
            <person name="Skovgaard O."/>
            <person name="Fuursted K."/>
            <person name="Christensen J.J."/>
        </authorList>
    </citation>
    <scope>NUCLEOTIDE SEQUENCE [LARGE SCALE GENOMIC DNA]</scope>
    <source>
        <strain evidence="2">CCUG42038B</strain>
    </source>
</reference>
<name>A0A0X8FJL4_9LACT</name>
<dbReference type="SUPFAM" id="SSF103007">
    <property type="entry name" value="Hypothetical protein TT1725"/>
    <property type="match status" value="1"/>
</dbReference>
<dbReference type="InterPro" id="IPR036746">
    <property type="entry name" value="TT1725-like_sf"/>
</dbReference>
<dbReference type="PANTHER" id="PTHR36441">
    <property type="entry name" value="HYPOTHETICAL CYTOSOLIC PROTEIN"/>
    <property type="match status" value="1"/>
</dbReference>
<dbReference type="InterPro" id="IPR007546">
    <property type="entry name" value="DUF503"/>
</dbReference>
<dbReference type="KEGG" id="auh:AWM75_00425"/>
<protein>
    <submittedName>
        <fullName evidence="1">Uncharacterized protein</fullName>
    </submittedName>
</protein>
<dbReference type="Proteomes" id="UP000062260">
    <property type="component" value="Chromosome"/>
</dbReference>
<dbReference type="OrthoDB" id="9809023at2"/>